<proteinExistence type="predicted"/>
<name>A0AC34F219_9BILA</name>
<evidence type="ECO:0000313" key="1">
    <source>
        <dbReference type="Proteomes" id="UP000887579"/>
    </source>
</evidence>
<reference evidence="2" key="1">
    <citation type="submission" date="2022-11" db="UniProtKB">
        <authorList>
            <consortium name="WormBaseParasite"/>
        </authorList>
    </citation>
    <scope>IDENTIFICATION</scope>
</reference>
<protein>
    <submittedName>
        <fullName evidence="2">Cytochrome P450</fullName>
    </submittedName>
</protein>
<evidence type="ECO:0000313" key="2">
    <source>
        <dbReference type="WBParaSite" id="ES5_v2.g10852.t1"/>
    </source>
</evidence>
<dbReference type="WBParaSite" id="ES5_v2.g10852.t1">
    <property type="protein sequence ID" value="ES5_v2.g10852.t1"/>
    <property type="gene ID" value="ES5_v2.g10852"/>
</dbReference>
<dbReference type="Proteomes" id="UP000887579">
    <property type="component" value="Unplaced"/>
</dbReference>
<sequence>IDQGTNITIDVLTINYSEKLWGPEPEKFNPERWLDPDHRRHPASFLTFGGGPRMCLGMRLALMEEKMILFKLLKHFSLQKCPETEEKLDVRGGGIFSPQSVTLKLVPRN</sequence>
<accession>A0AC34F219</accession>
<organism evidence="1 2">
    <name type="scientific">Panagrolaimus sp. ES5</name>
    <dbReference type="NCBI Taxonomy" id="591445"/>
    <lineage>
        <taxon>Eukaryota</taxon>
        <taxon>Metazoa</taxon>
        <taxon>Ecdysozoa</taxon>
        <taxon>Nematoda</taxon>
        <taxon>Chromadorea</taxon>
        <taxon>Rhabditida</taxon>
        <taxon>Tylenchina</taxon>
        <taxon>Panagrolaimomorpha</taxon>
        <taxon>Panagrolaimoidea</taxon>
        <taxon>Panagrolaimidae</taxon>
        <taxon>Panagrolaimus</taxon>
    </lineage>
</organism>